<evidence type="ECO:0000256" key="14">
    <source>
        <dbReference type="ARBA" id="ARBA00039109"/>
    </source>
</evidence>
<evidence type="ECO:0000256" key="2">
    <source>
        <dbReference type="ARBA" id="ARBA00004922"/>
    </source>
</evidence>
<evidence type="ECO:0000256" key="15">
    <source>
        <dbReference type="ARBA" id="ARBA00050664"/>
    </source>
</evidence>
<name>A0A6P8EX22_CLUHA</name>
<evidence type="ECO:0000256" key="8">
    <source>
        <dbReference type="ARBA" id="ARBA00022989"/>
    </source>
</evidence>
<comment type="similarity">
    <text evidence="3">Belongs to the glycosyltransferase 29 family.</text>
</comment>
<keyword evidence="19" id="KW-0732">Signal</keyword>
<dbReference type="GeneTree" id="ENSGT00940000160433"/>
<dbReference type="OrthoDB" id="10264956at2759"/>
<evidence type="ECO:0000256" key="1">
    <source>
        <dbReference type="ARBA" id="ARBA00004323"/>
    </source>
</evidence>
<dbReference type="InterPro" id="IPR001675">
    <property type="entry name" value="Glyco_trans_29"/>
</dbReference>
<dbReference type="PANTHER" id="PTHR45941:SF5">
    <property type="entry name" value="ALPHA-N-ACETYLGALACTOSAMINIDE ALPHA-2,6-SIALYLTRANSFERASE 2"/>
    <property type="match status" value="1"/>
</dbReference>
<comment type="catalytic activity">
    <reaction evidence="13">
        <text>a beta-D-galactosyl-(1-&gt;3)-N-acetyl-alpha-D-galactosaminyl derivative + CMP-N-acetyl-beta-neuraminate = a beta-D-galactosyl-(1-&gt;3)-[N-acetyl-alpha-neuraminyl-(2-&gt;6)]-N-acetyl-alpha-D-galactosaminyl derivative + CMP + H(+)</text>
        <dbReference type="Rhea" id="RHEA:11136"/>
        <dbReference type="ChEBI" id="CHEBI:15378"/>
        <dbReference type="ChEBI" id="CHEBI:57812"/>
        <dbReference type="ChEBI" id="CHEBI:60377"/>
        <dbReference type="ChEBI" id="CHEBI:133470"/>
        <dbReference type="ChEBI" id="CHEBI:140764"/>
        <dbReference type="EC" id="2.4.3.3"/>
    </reaction>
    <physiologicalReaction direction="left-to-right" evidence="13">
        <dbReference type="Rhea" id="RHEA:11137"/>
    </physiologicalReaction>
</comment>
<evidence type="ECO:0000256" key="17">
    <source>
        <dbReference type="PIRSR" id="PIRSR005557-2"/>
    </source>
</evidence>
<dbReference type="Proteomes" id="UP000515152">
    <property type="component" value="Chromosome 23"/>
</dbReference>
<keyword evidence="11" id="KW-1015">Disulfide bond</keyword>
<keyword evidence="10" id="KW-0472">Membrane</keyword>
<evidence type="ECO:0000256" key="10">
    <source>
        <dbReference type="ARBA" id="ARBA00023136"/>
    </source>
</evidence>
<evidence type="ECO:0000256" key="11">
    <source>
        <dbReference type="ARBA" id="ARBA00023157"/>
    </source>
</evidence>
<feature type="region of interest" description="Disordered" evidence="18">
    <location>
        <begin position="44"/>
        <end position="64"/>
    </location>
</feature>
<dbReference type="PIRSF" id="PIRSF005557">
    <property type="entry name" value="Sialyl_trans"/>
    <property type="match status" value="1"/>
</dbReference>
<gene>
    <name evidence="21 22" type="primary">st6galnac2</name>
</gene>
<dbReference type="GO" id="GO:0001665">
    <property type="term" value="F:alpha-N-acetylgalactosaminide alpha-2,6-sialyltransferase activity"/>
    <property type="evidence" value="ECO:0007669"/>
    <property type="project" value="UniProtKB-EC"/>
</dbReference>
<dbReference type="RefSeq" id="XP_031416875.1">
    <property type="nucleotide sequence ID" value="XM_031561015.1"/>
</dbReference>
<dbReference type="GeneID" id="105901726"/>
<dbReference type="InterPro" id="IPR012163">
    <property type="entry name" value="Sialyl_trans"/>
</dbReference>
<keyword evidence="5" id="KW-0808">Transferase</keyword>
<keyword evidence="20" id="KW-1185">Reference proteome</keyword>
<dbReference type="KEGG" id="char:105901726"/>
<evidence type="ECO:0000256" key="7">
    <source>
        <dbReference type="ARBA" id="ARBA00022968"/>
    </source>
</evidence>
<keyword evidence="4" id="KW-0328">Glycosyltransferase</keyword>
<dbReference type="EC" id="2.4.3.3" evidence="14"/>
<protein>
    <recommendedName>
        <fullName evidence="14">alpha-N-acetylgalactosaminide alpha-2,6-sialyltransferase</fullName>
        <ecNumber evidence="14">2.4.3.3</ecNumber>
    </recommendedName>
</protein>
<keyword evidence="9" id="KW-0333">Golgi apparatus</keyword>
<proteinExistence type="inferred from homology"/>
<evidence type="ECO:0000256" key="18">
    <source>
        <dbReference type="SAM" id="MobiDB-lite"/>
    </source>
</evidence>
<keyword evidence="12" id="KW-0325">Glycoprotein</keyword>
<accession>A0A6P8EX22</accession>
<feature type="chain" id="PRO_5044652759" description="alpha-N-acetylgalactosaminide alpha-2,6-sialyltransferase" evidence="19">
    <location>
        <begin position="25"/>
        <end position="368"/>
    </location>
</feature>
<dbReference type="Gene3D" id="3.90.1480.20">
    <property type="entry name" value="Glycosyl transferase family 29"/>
    <property type="match status" value="1"/>
</dbReference>
<evidence type="ECO:0000313" key="21">
    <source>
        <dbReference type="RefSeq" id="XP_031416874.1"/>
    </source>
</evidence>
<comment type="subcellular location">
    <subcellularLocation>
        <location evidence="1">Golgi apparatus membrane</location>
        <topology evidence="1">Single-pass type II membrane protein</topology>
    </subcellularLocation>
</comment>
<evidence type="ECO:0000256" key="16">
    <source>
        <dbReference type="ARBA" id="ARBA00052285"/>
    </source>
</evidence>
<comment type="catalytic activity">
    <reaction evidence="16">
        <text>a 3-O-[N-acetyl-alpha-D-galactosaminyl]-L-threonyl-[protein] + CMP-N-acetyl-beta-neuraminate = a 3-O-[N-acetyl-alpha-neuraminosyl-(2-&gt;6)-N-acetyl-alpha-D-galactosaminyl]-L-threonyl-[protein] + CMP + H(+)</text>
        <dbReference type="Rhea" id="RHEA:81643"/>
        <dbReference type="Rhea" id="RHEA-COMP:11689"/>
        <dbReference type="Rhea" id="RHEA-COMP:19720"/>
        <dbReference type="ChEBI" id="CHEBI:15378"/>
        <dbReference type="ChEBI" id="CHEBI:57812"/>
        <dbReference type="ChEBI" id="CHEBI:60377"/>
        <dbReference type="ChEBI" id="CHEBI:87075"/>
        <dbReference type="ChEBI" id="CHEBI:231970"/>
    </reaction>
    <physiologicalReaction direction="left-to-right" evidence="16">
        <dbReference type="Rhea" id="RHEA:81644"/>
    </physiologicalReaction>
</comment>
<reference evidence="21 22" key="1">
    <citation type="submission" date="2025-04" db="UniProtKB">
        <authorList>
            <consortium name="RefSeq"/>
        </authorList>
    </citation>
    <scope>IDENTIFICATION</scope>
</reference>
<evidence type="ECO:0000256" key="4">
    <source>
        <dbReference type="ARBA" id="ARBA00022676"/>
    </source>
</evidence>
<evidence type="ECO:0000256" key="3">
    <source>
        <dbReference type="ARBA" id="ARBA00006003"/>
    </source>
</evidence>
<dbReference type="PANTHER" id="PTHR45941">
    <property type="entry name" value="ALPHA-N-ACETYLGALACTOSAMINIDE ALPHA-2,6-SIALYLTRANSFERASE 2-LIKE-RELATED"/>
    <property type="match status" value="1"/>
</dbReference>
<sequence>MFVLVVVTASLALTALLYDQSGRGTAVGNTRTLDLDSLFRDTQEGVAPGGDRQEMQQQEEVEHSSSCSLRRVMQTDDIIRKRFNFSVPVFQWASSFNQSEWERLHDIAPPYGWHGMPYEDVRSAVALLSGVSSERSDPHQCVTCAVIGNGGILQGSKQGSAIDSHHYVFRLNGAITKGFEEDVGSKTSFYGFTTNSMKNSLRAYRKEGFTKTPQNPELKYIFIPAELRDYVLLKAAIQGTTVPSGKDTGDRPSQYFGNRLSAEKFRMLHPDFITYVVKRFLKSRQLKSKYGHLYMPSTGALMLFTALHTCDQVSAYGFITRNYDDFSEHYYDSEKRALQFFANHDLKMEARLWEILHLHGVMTLYQRH</sequence>
<evidence type="ECO:0000313" key="20">
    <source>
        <dbReference type="Proteomes" id="UP000515152"/>
    </source>
</evidence>
<keyword evidence="7" id="KW-0735">Signal-anchor</keyword>
<evidence type="ECO:0000313" key="22">
    <source>
        <dbReference type="RefSeq" id="XP_031416875.1"/>
    </source>
</evidence>
<keyword evidence="8" id="KW-1133">Transmembrane helix</keyword>
<dbReference type="GO" id="GO:0006493">
    <property type="term" value="P:protein O-linked glycosylation"/>
    <property type="evidence" value="ECO:0007669"/>
    <property type="project" value="TreeGrafter"/>
</dbReference>
<dbReference type="FunFam" id="3.90.1480.20:FF:000015">
    <property type="entry name" value="Lactosylceramide alpha-2,3-sialyltransferase"/>
    <property type="match status" value="1"/>
</dbReference>
<evidence type="ECO:0000256" key="19">
    <source>
        <dbReference type="SAM" id="SignalP"/>
    </source>
</evidence>
<dbReference type="RefSeq" id="XP_031416874.1">
    <property type="nucleotide sequence ID" value="XM_031561014.1"/>
</dbReference>
<dbReference type="GO" id="GO:0000139">
    <property type="term" value="C:Golgi membrane"/>
    <property type="evidence" value="ECO:0007669"/>
    <property type="project" value="UniProtKB-SubCell"/>
</dbReference>
<comment type="catalytic activity">
    <reaction evidence="15">
        <text>a 3-O-[N-acetyl-alpha-neuraminyl-(2-&gt;3)-beta-D-galactosyl-(1-&gt;3)-N-acetyl-alpha-D-galactosaminyl]-L-threonyl-[protein] + CMP-N-acetyl-beta-neuraminate = a 3-O-{alpha-Neu5Ac-(2-&gt;3)-beta-D-Gal-(1-&gt;3)-[alpha-Neu5Ac-(2-&gt;6)]-alpha-D-GalNAc}-L-threonyl-[protein] + CMP + H(+)</text>
        <dbReference type="Rhea" id="RHEA:81659"/>
        <dbReference type="Rhea" id="RHEA-COMP:14417"/>
        <dbReference type="Rhea" id="RHEA-COMP:16763"/>
        <dbReference type="ChEBI" id="CHEBI:15378"/>
        <dbReference type="ChEBI" id="CHEBI:57812"/>
        <dbReference type="ChEBI" id="CHEBI:60377"/>
        <dbReference type="ChEBI" id="CHEBI:139598"/>
        <dbReference type="ChEBI" id="CHEBI:156398"/>
    </reaction>
    <physiologicalReaction direction="left-to-right" evidence="15">
        <dbReference type="Rhea" id="RHEA:81660"/>
    </physiologicalReaction>
</comment>
<dbReference type="InterPro" id="IPR038578">
    <property type="entry name" value="GT29-like_sf"/>
</dbReference>
<keyword evidence="6" id="KW-0812">Transmembrane</keyword>
<feature type="disulfide bond" evidence="17">
    <location>
        <begin position="144"/>
        <end position="310"/>
    </location>
</feature>
<evidence type="ECO:0000256" key="6">
    <source>
        <dbReference type="ARBA" id="ARBA00022692"/>
    </source>
</evidence>
<evidence type="ECO:0000256" key="13">
    <source>
        <dbReference type="ARBA" id="ARBA00036348"/>
    </source>
</evidence>
<feature type="signal peptide" evidence="19">
    <location>
        <begin position="1"/>
        <end position="24"/>
    </location>
</feature>
<evidence type="ECO:0000256" key="9">
    <source>
        <dbReference type="ARBA" id="ARBA00023034"/>
    </source>
</evidence>
<dbReference type="CTD" id="10610"/>
<organism evidence="20 21">
    <name type="scientific">Clupea harengus</name>
    <name type="common">Atlantic herring</name>
    <dbReference type="NCBI Taxonomy" id="7950"/>
    <lineage>
        <taxon>Eukaryota</taxon>
        <taxon>Metazoa</taxon>
        <taxon>Chordata</taxon>
        <taxon>Craniata</taxon>
        <taxon>Vertebrata</taxon>
        <taxon>Euteleostomi</taxon>
        <taxon>Actinopterygii</taxon>
        <taxon>Neopterygii</taxon>
        <taxon>Teleostei</taxon>
        <taxon>Clupei</taxon>
        <taxon>Clupeiformes</taxon>
        <taxon>Clupeoidei</taxon>
        <taxon>Clupeidae</taxon>
        <taxon>Clupea</taxon>
    </lineage>
</organism>
<evidence type="ECO:0000256" key="5">
    <source>
        <dbReference type="ARBA" id="ARBA00022679"/>
    </source>
</evidence>
<evidence type="ECO:0000256" key="12">
    <source>
        <dbReference type="ARBA" id="ARBA00023180"/>
    </source>
</evidence>
<dbReference type="AlphaFoldDB" id="A0A6P8EX22"/>
<dbReference type="Pfam" id="PF00777">
    <property type="entry name" value="Glyco_transf_29"/>
    <property type="match status" value="1"/>
</dbReference>
<comment type="pathway">
    <text evidence="2">Protein modification; protein glycosylation.</text>
</comment>